<sequence>MELCLHAPSKSRNENKTQNKRQVCGRLVTDVPSEVTLASACSSSDSEPGGASPPRKKARVSAAEGAGETGASAGTAGLSAAVLGFASLPSPRAISALSLNLHRGPDTSVYNMQANGAGQGQDSELSCLNSAQNGESSAVGGAHSNGLLSSTNNGTVVTANNGVSAPGNPATSTGTTLGTETGSMKKKKRLSQSDEDVIRLIGQHLHGLGLK</sequence>
<organism evidence="2 3">
    <name type="scientific">Clarias magur</name>
    <name type="common">Asian catfish</name>
    <name type="synonym">Macropteronotus magur</name>
    <dbReference type="NCBI Taxonomy" id="1594786"/>
    <lineage>
        <taxon>Eukaryota</taxon>
        <taxon>Metazoa</taxon>
        <taxon>Chordata</taxon>
        <taxon>Craniata</taxon>
        <taxon>Vertebrata</taxon>
        <taxon>Euteleostomi</taxon>
        <taxon>Actinopterygii</taxon>
        <taxon>Neopterygii</taxon>
        <taxon>Teleostei</taxon>
        <taxon>Ostariophysi</taxon>
        <taxon>Siluriformes</taxon>
        <taxon>Clariidae</taxon>
        <taxon>Clarias</taxon>
    </lineage>
</organism>
<feature type="region of interest" description="Disordered" evidence="1">
    <location>
        <begin position="1"/>
        <end position="23"/>
    </location>
</feature>
<proteinExistence type="predicted"/>
<evidence type="ECO:0000256" key="1">
    <source>
        <dbReference type="SAM" id="MobiDB-lite"/>
    </source>
</evidence>
<dbReference type="EMBL" id="QNUK01000040">
    <property type="protein sequence ID" value="KAF5905786.1"/>
    <property type="molecule type" value="Genomic_DNA"/>
</dbReference>
<feature type="region of interest" description="Disordered" evidence="1">
    <location>
        <begin position="131"/>
        <end position="193"/>
    </location>
</feature>
<dbReference type="OrthoDB" id="10672563at2759"/>
<name>A0A8J4TXF0_CLAMG</name>
<reference evidence="2" key="1">
    <citation type="submission" date="2020-07" db="EMBL/GenBank/DDBJ databases">
        <title>Clarias magur genome sequencing, assembly and annotation.</title>
        <authorList>
            <person name="Kushwaha B."/>
            <person name="Kumar R."/>
            <person name="Das P."/>
            <person name="Joshi C.G."/>
            <person name="Kumar D."/>
            <person name="Nagpure N.S."/>
            <person name="Pandey M."/>
            <person name="Agarwal S."/>
            <person name="Srivastava S."/>
            <person name="Singh M."/>
            <person name="Sahoo L."/>
            <person name="Jayasankar P."/>
            <person name="Meher P.K."/>
            <person name="Koringa P.G."/>
            <person name="Iquebal M.A."/>
            <person name="Das S.P."/>
            <person name="Bit A."/>
            <person name="Patnaik S."/>
            <person name="Patel N."/>
            <person name="Shah T.M."/>
            <person name="Hinsu A."/>
            <person name="Jena J.K."/>
        </authorList>
    </citation>
    <scope>NUCLEOTIDE SEQUENCE</scope>
    <source>
        <strain evidence="2">CIFAMagur01</strain>
        <tissue evidence="2">Testis</tissue>
    </source>
</reference>
<feature type="region of interest" description="Disordered" evidence="1">
    <location>
        <begin position="38"/>
        <end position="73"/>
    </location>
</feature>
<dbReference type="Proteomes" id="UP000727407">
    <property type="component" value="Unassembled WGS sequence"/>
</dbReference>
<feature type="compositionally biased region" description="Low complexity" evidence="1">
    <location>
        <begin position="171"/>
        <end position="182"/>
    </location>
</feature>
<evidence type="ECO:0000313" key="2">
    <source>
        <dbReference type="EMBL" id="KAF5905786.1"/>
    </source>
</evidence>
<gene>
    <name evidence="2" type="ORF">DAT39_004517</name>
</gene>
<comment type="caution">
    <text evidence="2">The sequence shown here is derived from an EMBL/GenBank/DDBJ whole genome shotgun (WGS) entry which is preliminary data.</text>
</comment>
<accession>A0A8J4TXF0</accession>
<dbReference type="AlphaFoldDB" id="A0A8J4TXF0"/>
<evidence type="ECO:0000313" key="3">
    <source>
        <dbReference type="Proteomes" id="UP000727407"/>
    </source>
</evidence>
<keyword evidence="3" id="KW-1185">Reference proteome</keyword>
<feature type="compositionally biased region" description="Low complexity" evidence="1">
    <location>
        <begin position="149"/>
        <end position="164"/>
    </location>
</feature>
<protein>
    <submittedName>
        <fullName evidence="2">WD repeat-containing protein 26 isoform X2</fullName>
    </submittedName>
</protein>
<feature type="compositionally biased region" description="Low complexity" evidence="1">
    <location>
        <begin position="60"/>
        <end position="73"/>
    </location>
</feature>